<dbReference type="CDD" id="cd06550">
    <property type="entry name" value="TM_ABC_iron-siderophores_like"/>
    <property type="match status" value="1"/>
</dbReference>
<organism evidence="9 10">
    <name type="scientific">SAR86 cluster bacterium</name>
    <dbReference type="NCBI Taxonomy" id="2030880"/>
    <lineage>
        <taxon>Bacteria</taxon>
        <taxon>Pseudomonadati</taxon>
        <taxon>Pseudomonadota</taxon>
        <taxon>Gammaproteobacteria</taxon>
        <taxon>SAR86 cluster</taxon>
    </lineage>
</organism>
<dbReference type="PANTHER" id="PTHR30472">
    <property type="entry name" value="FERRIC ENTEROBACTIN TRANSPORT SYSTEM PERMEASE PROTEIN"/>
    <property type="match status" value="1"/>
</dbReference>
<dbReference type="InterPro" id="IPR037294">
    <property type="entry name" value="ABC_BtuC-like"/>
</dbReference>
<gene>
    <name evidence="9" type="ORF">COA96_09490</name>
</gene>
<dbReference type="SUPFAM" id="SSF81345">
    <property type="entry name" value="ABC transporter involved in vitamin B12 uptake, BtuC"/>
    <property type="match status" value="1"/>
</dbReference>
<keyword evidence="4" id="KW-1003">Cell membrane</keyword>
<feature type="transmembrane region" description="Helical" evidence="8">
    <location>
        <begin position="7"/>
        <end position="26"/>
    </location>
</feature>
<dbReference type="AlphaFoldDB" id="A0A2A5AZC2"/>
<dbReference type="GO" id="GO:0022857">
    <property type="term" value="F:transmembrane transporter activity"/>
    <property type="evidence" value="ECO:0007669"/>
    <property type="project" value="InterPro"/>
</dbReference>
<dbReference type="InterPro" id="IPR000522">
    <property type="entry name" value="ABC_transptr_permease_BtuC"/>
</dbReference>
<dbReference type="Gene3D" id="1.10.3470.10">
    <property type="entry name" value="ABC transporter involved in vitamin B12 uptake, BtuC"/>
    <property type="match status" value="1"/>
</dbReference>
<comment type="similarity">
    <text evidence="2">Belongs to the binding-protein-dependent transport system permease family. FecCD subfamily.</text>
</comment>
<dbReference type="EMBL" id="NVVJ01000026">
    <property type="protein sequence ID" value="PCJ24470.1"/>
    <property type="molecule type" value="Genomic_DNA"/>
</dbReference>
<evidence type="ECO:0000313" key="9">
    <source>
        <dbReference type="EMBL" id="PCJ24470.1"/>
    </source>
</evidence>
<feature type="transmembrane region" description="Helical" evidence="8">
    <location>
        <begin position="114"/>
        <end position="133"/>
    </location>
</feature>
<keyword evidence="3" id="KW-0813">Transport</keyword>
<dbReference type="Proteomes" id="UP000218327">
    <property type="component" value="Unassembled WGS sequence"/>
</dbReference>
<feature type="transmembrane region" description="Helical" evidence="8">
    <location>
        <begin position="62"/>
        <end position="82"/>
    </location>
</feature>
<evidence type="ECO:0000256" key="3">
    <source>
        <dbReference type="ARBA" id="ARBA00022448"/>
    </source>
</evidence>
<comment type="subcellular location">
    <subcellularLocation>
        <location evidence="1">Cell membrane</location>
        <topology evidence="1">Multi-pass membrane protein</topology>
    </subcellularLocation>
</comment>
<feature type="transmembrane region" description="Helical" evidence="8">
    <location>
        <begin position="301"/>
        <end position="320"/>
    </location>
</feature>
<keyword evidence="5 8" id="KW-0812">Transmembrane</keyword>
<dbReference type="GO" id="GO:0005886">
    <property type="term" value="C:plasma membrane"/>
    <property type="evidence" value="ECO:0007669"/>
    <property type="project" value="UniProtKB-SubCell"/>
</dbReference>
<proteinExistence type="inferred from homology"/>
<feature type="transmembrane region" description="Helical" evidence="8">
    <location>
        <begin position="271"/>
        <end position="289"/>
    </location>
</feature>
<evidence type="ECO:0000256" key="6">
    <source>
        <dbReference type="ARBA" id="ARBA00022989"/>
    </source>
</evidence>
<evidence type="ECO:0000256" key="5">
    <source>
        <dbReference type="ARBA" id="ARBA00022692"/>
    </source>
</evidence>
<evidence type="ECO:0000256" key="8">
    <source>
        <dbReference type="SAM" id="Phobius"/>
    </source>
</evidence>
<name>A0A2A5AZC2_9GAMM</name>
<dbReference type="FunFam" id="1.10.3470.10:FF:000001">
    <property type="entry name" value="Vitamin B12 ABC transporter permease BtuC"/>
    <property type="match status" value="1"/>
</dbReference>
<feature type="transmembrane region" description="Helical" evidence="8">
    <location>
        <begin position="89"/>
        <end position="108"/>
    </location>
</feature>
<protein>
    <submittedName>
        <fullName evidence="9">ABC transporter permease</fullName>
    </submittedName>
</protein>
<feature type="transmembrane region" description="Helical" evidence="8">
    <location>
        <begin position="188"/>
        <end position="206"/>
    </location>
</feature>
<evidence type="ECO:0000256" key="7">
    <source>
        <dbReference type="ARBA" id="ARBA00023136"/>
    </source>
</evidence>
<accession>A0A2A5AZC2</accession>
<reference evidence="10" key="1">
    <citation type="submission" date="2017-08" db="EMBL/GenBank/DDBJ databases">
        <title>A dynamic microbial community with high functional redundancy inhabits the cold, oxic subseafloor aquifer.</title>
        <authorList>
            <person name="Tully B.J."/>
            <person name="Wheat C.G."/>
            <person name="Glazer B.T."/>
            <person name="Huber J.A."/>
        </authorList>
    </citation>
    <scope>NUCLEOTIDE SEQUENCE [LARGE SCALE GENOMIC DNA]</scope>
</reference>
<evidence type="ECO:0000256" key="4">
    <source>
        <dbReference type="ARBA" id="ARBA00022475"/>
    </source>
</evidence>
<dbReference type="Pfam" id="PF01032">
    <property type="entry name" value="FecCD"/>
    <property type="match status" value="1"/>
</dbReference>
<evidence type="ECO:0000256" key="1">
    <source>
        <dbReference type="ARBA" id="ARBA00004651"/>
    </source>
</evidence>
<keyword evidence="7 8" id="KW-0472">Membrane</keyword>
<sequence>MNPTRPLPLFALLIFLAIFSILFSLLSGSVDISVSQLLSNIFGTTNDLQSQVLQEIRIPRTMAAFITGGLLALSGVIMQVLLRNPLADPYILGISGGAAVGALSAILLGLGGLWLSNAAFFGALLSIVLVFGIANKFGNWSVTRLLLTGVVVSAGWGAVINILLTTSSTNNVQSMLFWLMGDLSQSRVGPIHFGLLILGLAGGLAVSRSLNVLIRGELVAASLGVNIKSLRLILYFSASLFTATAVTIAGSVGFVGLIIPHMLRLMGARDHRILIPCSVLLGGSFLVFADSLARTIIAPQQLPVGVLTAIIGVPSFIIILRTTIKK</sequence>
<feature type="transmembrane region" description="Helical" evidence="8">
    <location>
        <begin position="240"/>
        <end position="259"/>
    </location>
</feature>
<evidence type="ECO:0000313" key="10">
    <source>
        <dbReference type="Proteomes" id="UP000218327"/>
    </source>
</evidence>
<comment type="caution">
    <text evidence="9">The sequence shown here is derived from an EMBL/GenBank/DDBJ whole genome shotgun (WGS) entry which is preliminary data.</text>
</comment>
<feature type="transmembrane region" description="Helical" evidence="8">
    <location>
        <begin position="145"/>
        <end position="168"/>
    </location>
</feature>
<keyword evidence="6 8" id="KW-1133">Transmembrane helix</keyword>
<dbReference type="PANTHER" id="PTHR30472:SF25">
    <property type="entry name" value="ABC TRANSPORTER PERMEASE PROTEIN MJ0876-RELATED"/>
    <property type="match status" value="1"/>
</dbReference>
<evidence type="ECO:0000256" key="2">
    <source>
        <dbReference type="ARBA" id="ARBA00007935"/>
    </source>
</evidence>